<evidence type="ECO:0008006" key="4">
    <source>
        <dbReference type="Google" id="ProtNLM"/>
    </source>
</evidence>
<protein>
    <recommendedName>
        <fullName evidence="4">Spore coat protein U domain-containing protein</fullName>
    </recommendedName>
</protein>
<feature type="chain" id="PRO_5031345718" description="Spore coat protein U domain-containing protein" evidence="1">
    <location>
        <begin position="20"/>
        <end position="188"/>
    </location>
</feature>
<name>A0A7W6JSI7_9SPHN</name>
<reference evidence="2 3" key="1">
    <citation type="submission" date="2020-08" db="EMBL/GenBank/DDBJ databases">
        <title>Genomic Encyclopedia of Type Strains, Phase IV (KMG-IV): sequencing the most valuable type-strain genomes for metagenomic binning, comparative biology and taxonomic classification.</title>
        <authorList>
            <person name="Goeker M."/>
        </authorList>
    </citation>
    <scope>NUCLEOTIDE SEQUENCE [LARGE SCALE GENOMIC DNA]</scope>
    <source>
        <strain evidence="2 3">DSM 101806</strain>
    </source>
</reference>
<dbReference type="Proteomes" id="UP000557392">
    <property type="component" value="Unassembled WGS sequence"/>
</dbReference>
<gene>
    <name evidence="2" type="ORF">GGR46_002264</name>
</gene>
<proteinExistence type="predicted"/>
<evidence type="ECO:0000256" key="1">
    <source>
        <dbReference type="SAM" id="SignalP"/>
    </source>
</evidence>
<evidence type="ECO:0000313" key="3">
    <source>
        <dbReference type="Proteomes" id="UP000557392"/>
    </source>
</evidence>
<dbReference type="EMBL" id="JACIEH010000002">
    <property type="protein sequence ID" value="MBB4098700.1"/>
    <property type="molecule type" value="Genomic_DNA"/>
</dbReference>
<evidence type="ECO:0000313" key="2">
    <source>
        <dbReference type="EMBL" id="MBB4098700.1"/>
    </source>
</evidence>
<organism evidence="2 3">
    <name type="scientific">Sphingomonas kyeonggiensis</name>
    <dbReference type="NCBI Taxonomy" id="1268553"/>
    <lineage>
        <taxon>Bacteria</taxon>
        <taxon>Pseudomonadati</taxon>
        <taxon>Pseudomonadota</taxon>
        <taxon>Alphaproteobacteria</taxon>
        <taxon>Sphingomonadales</taxon>
        <taxon>Sphingomonadaceae</taxon>
        <taxon>Sphingomonas</taxon>
    </lineage>
</organism>
<dbReference type="AlphaFoldDB" id="A0A7W6JSI7"/>
<comment type="caution">
    <text evidence="2">The sequence shown here is derived from an EMBL/GenBank/DDBJ whole genome shotgun (WGS) entry which is preliminary data.</text>
</comment>
<feature type="signal peptide" evidence="1">
    <location>
        <begin position="1"/>
        <end position="19"/>
    </location>
</feature>
<dbReference type="RefSeq" id="WP_183997695.1">
    <property type="nucleotide sequence ID" value="NZ_JACIEH010000002.1"/>
</dbReference>
<keyword evidence="3" id="KW-1185">Reference proteome</keyword>
<sequence length="188" mass="19326">MIRILLPAALALLPASALAQNQPQPVTAHLDIIGEAPAACLMKSPAGASGNNASFDPVSAGTGRIRIDQLASLTDATPLAAAIRVELPVICNAPHRIILRSGNGGLRREGPAVASVAPFRQLLPYRLGIRWGADQTDRSTDDGAPIVIDAGGPRSGDLAVLFTLTSGGAPLVAGNYTDEIVLEVQVAD</sequence>
<accession>A0A7W6JSI7</accession>
<keyword evidence="1" id="KW-0732">Signal</keyword>